<reference evidence="8 9" key="1">
    <citation type="submission" date="2024-01" db="EMBL/GenBank/DDBJ databases">
        <title>Genomic insights into the taxonomy and metabolism of the cyanobacterium Pannus brasiliensis CCIBt3594.</title>
        <authorList>
            <person name="Machado M."/>
            <person name="Botero N.B."/>
            <person name="Andreote A.P.D."/>
            <person name="Feitosa A.M.T."/>
            <person name="Popin R."/>
            <person name="Sivonen K."/>
            <person name="Fiore M.F."/>
        </authorList>
    </citation>
    <scope>NUCLEOTIDE SEQUENCE [LARGE SCALE GENOMIC DNA]</scope>
    <source>
        <strain evidence="8 9">CCIBt3594</strain>
    </source>
</reference>
<organism evidence="8 9">
    <name type="scientific">Pannus brasiliensis CCIBt3594</name>
    <dbReference type="NCBI Taxonomy" id="1427578"/>
    <lineage>
        <taxon>Bacteria</taxon>
        <taxon>Bacillati</taxon>
        <taxon>Cyanobacteriota</taxon>
        <taxon>Cyanophyceae</taxon>
        <taxon>Oscillatoriophycideae</taxon>
        <taxon>Chroococcales</taxon>
        <taxon>Microcystaceae</taxon>
        <taxon>Pannus</taxon>
    </lineage>
</organism>
<keyword evidence="4" id="KW-0408">Iron</keyword>
<dbReference type="InterPro" id="IPR001055">
    <property type="entry name" value="Adrenodoxin-like"/>
</dbReference>
<evidence type="ECO:0000256" key="2">
    <source>
        <dbReference type="ARBA" id="ARBA00022714"/>
    </source>
</evidence>
<dbReference type="InterPro" id="IPR012675">
    <property type="entry name" value="Beta-grasp_dom_sf"/>
</dbReference>
<proteinExistence type="inferred from homology"/>
<keyword evidence="9" id="KW-1185">Reference proteome</keyword>
<evidence type="ECO:0000256" key="1">
    <source>
        <dbReference type="ARBA" id="ARBA00010914"/>
    </source>
</evidence>
<dbReference type="Proteomes" id="UP001328733">
    <property type="component" value="Unassembled WGS sequence"/>
</dbReference>
<dbReference type="PANTHER" id="PTHR23426">
    <property type="entry name" value="FERREDOXIN/ADRENODOXIN"/>
    <property type="match status" value="1"/>
</dbReference>
<evidence type="ECO:0000259" key="7">
    <source>
        <dbReference type="PROSITE" id="PS51085"/>
    </source>
</evidence>
<dbReference type="GO" id="GO:0046872">
    <property type="term" value="F:metal ion binding"/>
    <property type="evidence" value="ECO:0007669"/>
    <property type="project" value="UniProtKB-KW"/>
</dbReference>
<dbReference type="InterPro" id="IPR001041">
    <property type="entry name" value="2Fe-2S_ferredoxin-type"/>
</dbReference>
<sequence>MPTITVRGTSIACDRGENLRRVLLKHDISLYNGGSALINCRGIGSCGTCAVEITGEVSEINWKEKARLSLPPHSPAKNRRLACQVKVFGDIEVKKYDGFWGQGDRLANLRENE</sequence>
<dbReference type="PANTHER" id="PTHR23426:SF65">
    <property type="entry name" value="FERREDOXIN-2, MITOCHONDRIAL"/>
    <property type="match status" value="1"/>
</dbReference>
<dbReference type="Gene3D" id="3.10.20.30">
    <property type="match status" value="1"/>
</dbReference>
<dbReference type="Pfam" id="PF00111">
    <property type="entry name" value="Fer2"/>
    <property type="match status" value="1"/>
</dbReference>
<dbReference type="GO" id="GO:0051537">
    <property type="term" value="F:2 iron, 2 sulfur cluster binding"/>
    <property type="evidence" value="ECO:0007669"/>
    <property type="project" value="UniProtKB-KW"/>
</dbReference>
<evidence type="ECO:0000256" key="3">
    <source>
        <dbReference type="ARBA" id="ARBA00022723"/>
    </source>
</evidence>
<protein>
    <submittedName>
        <fullName evidence="8">2Fe-2S iron-sulfur cluster-binding protein</fullName>
    </submittedName>
</protein>
<dbReference type="RefSeq" id="WP_332864844.1">
    <property type="nucleotide sequence ID" value="NZ_JBAFSM010000015.1"/>
</dbReference>
<dbReference type="CDD" id="cd00207">
    <property type="entry name" value="fer2"/>
    <property type="match status" value="1"/>
</dbReference>
<gene>
    <name evidence="8" type="ORF">V0288_09545</name>
</gene>
<keyword evidence="5" id="KW-0411">Iron-sulfur</keyword>
<evidence type="ECO:0000256" key="6">
    <source>
        <dbReference type="ARBA" id="ARBA00034078"/>
    </source>
</evidence>
<evidence type="ECO:0000256" key="4">
    <source>
        <dbReference type="ARBA" id="ARBA00023004"/>
    </source>
</evidence>
<dbReference type="GO" id="GO:0140647">
    <property type="term" value="P:P450-containing electron transport chain"/>
    <property type="evidence" value="ECO:0007669"/>
    <property type="project" value="InterPro"/>
</dbReference>
<comment type="caution">
    <text evidence="8">The sequence shown here is derived from an EMBL/GenBank/DDBJ whole genome shotgun (WGS) entry which is preliminary data.</text>
</comment>
<keyword evidence="2" id="KW-0001">2Fe-2S</keyword>
<evidence type="ECO:0000256" key="5">
    <source>
        <dbReference type="ARBA" id="ARBA00023014"/>
    </source>
</evidence>
<evidence type="ECO:0000313" key="8">
    <source>
        <dbReference type="EMBL" id="MEG3437361.1"/>
    </source>
</evidence>
<dbReference type="AlphaFoldDB" id="A0AAW9QVE8"/>
<evidence type="ECO:0000313" key="9">
    <source>
        <dbReference type="Proteomes" id="UP001328733"/>
    </source>
</evidence>
<feature type="domain" description="2Fe-2S ferredoxin-type" evidence="7">
    <location>
        <begin position="2"/>
        <end position="99"/>
    </location>
</feature>
<name>A0AAW9QVE8_9CHRO</name>
<dbReference type="InterPro" id="IPR036010">
    <property type="entry name" value="2Fe-2S_ferredoxin-like_sf"/>
</dbReference>
<comment type="similarity">
    <text evidence="1">Belongs to the adrenodoxin/putidaredoxin family.</text>
</comment>
<accession>A0AAW9QVE8</accession>
<comment type="cofactor">
    <cofactor evidence="6">
        <name>[2Fe-2S] cluster</name>
        <dbReference type="ChEBI" id="CHEBI:190135"/>
    </cofactor>
</comment>
<keyword evidence="3" id="KW-0479">Metal-binding</keyword>
<dbReference type="EMBL" id="JBAFSM010000015">
    <property type="protein sequence ID" value="MEG3437361.1"/>
    <property type="molecule type" value="Genomic_DNA"/>
</dbReference>
<dbReference type="GO" id="GO:0009055">
    <property type="term" value="F:electron transfer activity"/>
    <property type="evidence" value="ECO:0007669"/>
    <property type="project" value="TreeGrafter"/>
</dbReference>
<dbReference type="PROSITE" id="PS51085">
    <property type="entry name" value="2FE2S_FER_2"/>
    <property type="match status" value="1"/>
</dbReference>
<dbReference type="SUPFAM" id="SSF54292">
    <property type="entry name" value="2Fe-2S ferredoxin-like"/>
    <property type="match status" value="1"/>
</dbReference>